<accession>A0A0M9WDB0</accession>
<dbReference type="AlphaFoldDB" id="A0A0M9WDB0"/>
<feature type="transmembrane region" description="Helical" evidence="1">
    <location>
        <begin position="41"/>
        <end position="58"/>
    </location>
</feature>
<keyword evidence="1" id="KW-1133">Transmembrane helix</keyword>
<gene>
    <name evidence="2" type="ORF">ACN38_g8599</name>
</gene>
<organism evidence="2 3">
    <name type="scientific">Penicillium nordicum</name>
    <dbReference type="NCBI Taxonomy" id="229535"/>
    <lineage>
        <taxon>Eukaryota</taxon>
        <taxon>Fungi</taxon>
        <taxon>Dikarya</taxon>
        <taxon>Ascomycota</taxon>
        <taxon>Pezizomycotina</taxon>
        <taxon>Eurotiomycetes</taxon>
        <taxon>Eurotiomycetidae</taxon>
        <taxon>Eurotiales</taxon>
        <taxon>Aspergillaceae</taxon>
        <taxon>Penicillium</taxon>
    </lineage>
</organism>
<keyword evidence="3" id="KW-1185">Reference proteome</keyword>
<keyword evidence="1" id="KW-0812">Transmembrane</keyword>
<reference evidence="2 3" key="1">
    <citation type="submission" date="2015-08" db="EMBL/GenBank/DDBJ databases">
        <title>Genome sequencing of Penicillium nordicum.</title>
        <authorList>
            <person name="Nguyen H.D."/>
            <person name="Seifert K.A."/>
        </authorList>
    </citation>
    <scope>NUCLEOTIDE SEQUENCE [LARGE SCALE GENOMIC DNA]</scope>
    <source>
        <strain evidence="2 3">DAOMC 185683</strain>
    </source>
</reference>
<evidence type="ECO:0000313" key="3">
    <source>
        <dbReference type="Proteomes" id="UP000037696"/>
    </source>
</evidence>
<evidence type="ECO:0000256" key="1">
    <source>
        <dbReference type="SAM" id="Phobius"/>
    </source>
</evidence>
<name>A0A0M9WDB0_9EURO</name>
<sequence>MIIIVPRPRPGNRLVWRLSAGAALLQYSAMAQGLDLMYSNFGIVSCLCSLVMSFLNVYKSCKAVKSVNVYLTFLCITEGYGKYTV</sequence>
<dbReference type="Proteomes" id="UP000037696">
    <property type="component" value="Unassembled WGS sequence"/>
</dbReference>
<comment type="caution">
    <text evidence="2">The sequence shown here is derived from an EMBL/GenBank/DDBJ whole genome shotgun (WGS) entry which is preliminary data.</text>
</comment>
<dbReference type="EMBL" id="LHQQ01000160">
    <property type="protein sequence ID" value="KOS40523.1"/>
    <property type="molecule type" value="Genomic_DNA"/>
</dbReference>
<proteinExistence type="predicted"/>
<protein>
    <submittedName>
        <fullName evidence="2">Uncharacterized protein</fullName>
    </submittedName>
</protein>
<evidence type="ECO:0000313" key="2">
    <source>
        <dbReference type="EMBL" id="KOS40523.1"/>
    </source>
</evidence>
<keyword evidence="1" id="KW-0472">Membrane</keyword>